<evidence type="ECO:0000313" key="5">
    <source>
        <dbReference type="Proteomes" id="UP001210231"/>
    </source>
</evidence>
<evidence type="ECO:0000259" key="3">
    <source>
        <dbReference type="Pfam" id="PF00326"/>
    </source>
</evidence>
<organism evidence="4 5">
    <name type="scientific">Polluticaenibacter yanchengensis</name>
    <dbReference type="NCBI Taxonomy" id="3014562"/>
    <lineage>
        <taxon>Bacteria</taxon>
        <taxon>Pseudomonadati</taxon>
        <taxon>Bacteroidota</taxon>
        <taxon>Chitinophagia</taxon>
        <taxon>Chitinophagales</taxon>
        <taxon>Chitinophagaceae</taxon>
        <taxon>Polluticaenibacter</taxon>
    </lineage>
</organism>
<proteinExistence type="predicted"/>
<dbReference type="SUPFAM" id="SSF82171">
    <property type="entry name" value="DPP6 N-terminal domain-like"/>
    <property type="match status" value="1"/>
</dbReference>
<dbReference type="PANTHER" id="PTHR42776:SF27">
    <property type="entry name" value="DIPEPTIDYL PEPTIDASE FAMILY MEMBER 6"/>
    <property type="match status" value="1"/>
</dbReference>
<accession>A0ABT4UML3</accession>
<sequence>MLKKGILLKLFVLLGMVQTFAQINGAWKGTLEVSGMKLNIIFNIKDDGGKLSATMDVPEQGASGIPIDKVVFENPKLTLSVAAAGISYEGALEGKEIKGSFKQAGMEFPMTLTKTEITKPGDLSLPSSDAEIKKLIENDKGNYKYTVEDYFKKPKSSSFQLSPNGKYLSYKEKDDKGKNHVYVKETTTGKVTRAIEEKEELIRGYGWINDERLLYVMDKGGDENYHVYAVNLDGSNLKDLTPFDGVKASILNLLKEQKDYIIVSMNKDNKQIQEPYKVNVVTGAMEKLYTNNDPANPIMGYEFDKDGQLKAFAKMKNGVNSELYYKGAADTDFKLAKATKWDETFSIISFNYATPNPDDAYVLTNLDSDKSRIVLYDFKTGKIVKEVYANKDFDASIISLSRKRNWEIDYLGFEGEKVEIVPVSATFKQVYNNLEKQFKGYQFSVIGKTDNEDKLMVMVESDRLYGTYYLYDSKTGKSTLLYDLMPQLKEADMAIMKPITFKSRDGLTIHGYITLPKAALEGKKVPLIVNPHGGPQGIRDSWGFNPETQLFASRGYATLQVNFRISGGYGKAFFRAGFKQIGRKLMDDVEDGVKYVIQQGWADVNNLAIYGGSHGGYATLMGLIKTPELYKCGVDYVGVSNIETFFASFPEYWKPYKELIKEVWYDLDNPEEAKIAKEVSPFYQLHKITKPLFVVQGANDPRVNINESDQIVKALRSKGVDVPYLVKYNEGHGFSHEENTIEFYKAMLGFFKSHLN</sequence>
<dbReference type="Pfam" id="PF00326">
    <property type="entry name" value="Peptidase_S9"/>
    <property type="match status" value="1"/>
</dbReference>
<feature type="domain" description="Peptidase S9 prolyl oligopeptidase catalytic" evidence="3">
    <location>
        <begin position="542"/>
        <end position="756"/>
    </location>
</feature>
<keyword evidence="2" id="KW-0732">Signal</keyword>
<dbReference type="InterPro" id="IPR011042">
    <property type="entry name" value="6-blade_b-propeller_TolB-like"/>
</dbReference>
<evidence type="ECO:0000256" key="1">
    <source>
        <dbReference type="ARBA" id="ARBA00022801"/>
    </source>
</evidence>
<reference evidence="4 5" key="1">
    <citation type="submission" date="2022-12" db="EMBL/GenBank/DDBJ databases">
        <title>Chitinophagaceae gen. sp. nov., a new member of the family Chitinophagaceae, isolated from soil in a chemical factory.</title>
        <authorList>
            <person name="Ke Z."/>
        </authorList>
    </citation>
    <scope>NUCLEOTIDE SEQUENCE [LARGE SCALE GENOMIC DNA]</scope>
    <source>
        <strain evidence="4 5">LY-5</strain>
    </source>
</reference>
<keyword evidence="1" id="KW-0378">Hydrolase</keyword>
<feature type="chain" id="PRO_5047137274" evidence="2">
    <location>
        <begin position="22"/>
        <end position="756"/>
    </location>
</feature>
<dbReference type="Proteomes" id="UP001210231">
    <property type="component" value="Unassembled WGS sequence"/>
</dbReference>
<dbReference type="Gene3D" id="2.120.10.30">
    <property type="entry name" value="TolB, C-terminal domain"/>
    <property type="match status" value="1"/>
</dbReference>
<feature type="signal peptide" evidence="2">
    <location>
        <begin position="1"/>
        <end position="21"/>
    </location>
</feature>
<comment type="caution">
    <text evidence="4">The sequence shown here is derived from an EMBL/GenBank/DDBJ whole genome shotgun (WGS) entry which is preliminary data.</text>
</comment>
<dbReference type="RefSeq" id="WP_407031909.1">
    <property type="nucleotide sequence ID" value="NZ_JAQGEF010000014.1"/>
</dbReference>
<protein>
    <submittedName>
        <fullName evidence="4">S9 family peptidase</fullName>
    </submittedName>
</protein>
<dbReference type="InterPro" id="IPR029058">
    <property type="entry name" value="AB_hydrolase_fold"/>
</dbReference>
<dbReference type="EMBL" id="JAQGEF010000014">
    <property type="protein sequence ID" value="MDA3615582.1"/>
    <property type="molecule type" value="Genomic_DNA"/>
</dbReference>
<dbReference type="SUPFAM" id="SSF53474">
    <property type="entry name" value="alpha/beta-Hydrolases"/>
    <property type="match status" value="1"/>
</dbReference>
<dbReference type="PANTHER" id="PTHR42776">
    <property type="entry name" value="SERINE PEPTIDASE S9 FAMILY MEMBER"/>
    <property type="match status" value="1"/>
</dbReference>
<evidence type="ECO:0000256" key="2">
    <source>
        <dbReference type="SAM" id="SignalP"/>
    </source>
</evidence>
<evidence type="ECO:0000313" key="4">
    <source>
        <dbReference type="EMBL" id="MDA3615582.1"/>
    </source>
</evidence>
<dbReference type="InterPro" id="IPR001375">
    <property type="entry name" value="Peptidase_S9_cat"/>
</dbReference>
<keyword evidence="5" id="KW-1185">Reference proteome</keyword>
<gene>
    <name evidence="4" type="ORF">O3P16_12245</name>
</gene>
<dbReference type="Gene3D" id="3.40.50.1820">
    <property type="entry name" value="alpha/beta hydrolase"/>
    <property type="match status" value="1"/>
</dbReference>
<name>A0ABT4UML3_9BACT</name>